<evidence type="ECO:0000313" key="2">
    <source>
        <dbReference type="EMBL" id="RDB27138.1"/>
    </source>
</evidence>
<dbReference type="Proteomes" id="UP000076154">
    <property type="component" value="Unassembled WGS sequence"/>
</dbReference>
<dbReference type="EMBL" id="LUEZ02000018">
    <property type="protein sequence ID" value="RDB27138.1"/>
    <property type="molecule type" value="Genomic_DNA"/>
</dbReference>
<dbReference type="AlphaFoldDB" id="A0A369JZH0"/>
<evidence type="ECO:0000256" key="1">
    <source>
        <dbReference type="SAM" id="MobiDB-lite"/>
    </source>
</evidence>
<feature type="compositionally biased region" description="Polar residues" evidence="1">
    <location>
        <begin position="20"/>
        <end position="33"/>
    </location>
</feature>
<dbReference type="InParanoid" id="A0A369JZH0"/>
<feature type="compositionally biased region" description="Low complexity" evidence="1">
    <location>
        <begin position="1"/>
        <end position="15"/>
    </location>
</feature>
<feature type="region of interest" description="Disordered" evidence="1">
    <location>
        <begin position="1"/>
        <end position="33"/>
    </location>
</feature>
<name>A0A369JZH0_HYPMA</name>
<keyword evidence="3" id="KW-1185">Reference proteome</keyword>
<gene>
    <name evidence="2" type="ORF">Hypma_004597</name>
</gene>
<proteinExistence type="predicted"/>
<evidence type="ECO:0000313" key="3">
    <source>
        <dbReference type="Proteomes" id="UP000076154"/>
    </source>
</evidence>
<accession>A0A369JZH0</accession>
<sequence>MTSRSARRASAISPDDSSRVTPSLRSTFKFPTQSLPPPRTLPFVAEYMLRVGEETYYNLRSECGGTSHAFHPGASLGPGVYVSCWEGNSLGGKKVEEDNDDISV</sequence>
<comment type="caution">
    <text evidence="2">The sequence shown here is derived from an EMBL/GenBank/DDBJ whole genome shotgun (WGS) entry which is preliminary data.</text>
</comment>
<protein>
    <submittedName>
        <fullName evidence="2">Uncharacterized protein</fullName>
    </submittedName>
</protein>
<organism evidence="2 3">
    <name type="scientific">Hypsizygus marmoreus</name>
    <name type="common">White beech mushroom</name>
    <name type="synonym">Agaricus marmoreus</name>
    <dbReference type="NCBI Taxonomy" id="39966"/>
    <lineage>
        <taxon>Eukaryota</taxon>
        <taxon>Fungi</taxon>
        <taxon>Dikarya</taxon>
        <taxon>Basidiomycota</taxon>
        <taxon>Agaricomycotina</taxon>
        <taxon>Agaricomycetes</taxon>
        <taxon>Agaricomycetidae</taxon>
        <taxon>Agaricales</taxon>
        <taxon>Tricholomatineae</taxon>
        <taxon>Lyophyllaceae</taxon>
        <taxon>Hypsizygus</taxon>
    </lineage>
</organism>
<reference evidence="2" key="1">
    <citation type="submission" date="2018-04" db="EMBL/GenBank/DDBJ databases">
        <title>Whole genome sequencing of Hypsizygus marmoreus.</title>
        <authorList>
            <person name="Choi I.-G."/>
            <person name="Min B."/>
            <person name="Kim J.-G."/>
            <person name="Kim S."/>
            <person name="Oh Y.-L."/>
            <person name="Kong W.-S."/>
            <person name="Park H."/>
            <person name="Jeong J."/>
            <person name="Song E.-S."/>
        </authorList>
    </citation>
    <scope>NUCLEOTIDE SEQUENCE [LARGE SCALE GENOMIC DNA]</scope>
    <source>
        <strain evidence="2">51987-8</strain>
    </source>
</reference>